<dbReference type="EMBL" id="OU892278">
    <property type="protein sequence ID" value="CAG9764082.1"/>
    <property type="molecule type" value="Genomic_DNA"/>
</dbReference>
<evidence type="ECO:0000256" key="2">
    <source>
        <dbReference type="ARBA" id="ARBA00022771"/>
    </source>
</evidence>
<keyword evidence="2 5" id="KW-0863">Zinc-finger</keyword>
<dbReference type="GO" id="GO:0003677">
    <property type="term" value="F:DNA binding"/>
    <property type="evidence" value="ECO:0007669"/>
    <property type="project" value="UniProtKB-UniRule"/>
</dbReference>
<dbReference type="OrthoDB" id="269872at2759"/>
<proteinExistence type="predicted"/>
<dbReference type="PANTHER" id="PTHR23313">
    <property type="entry name" value="TSEC1-RELATED"/>
    <property type="match status" value="1"/>
</dbReference>
<keyword evidence="9" id="KW-1185">Reference proteome</keyword>
<keyword evidence="4 5" id="KW-0238">DNA-binding</keyword>
<evidence type="ECO:0000256" key="5">
    <source>
        <dbReference type="PROSITE-ProRule" id="PRU00309"/>
    </source>
</evidence>
<dbReference type="Pfam" id="PF05485">
    <property type="entry name" value="THAP"/>
    <property type="match status" value="1"/>
</dbReference>
<evidence type="ECO:0000256" key="1">
    <source>
        <dbReference type="ARBA" id="ARBA00022723"/>
    </source>
</evidence>
<evidence type="ECO:0000259" key="7">
    <source>
        <dbReference type="PROSITE" id="PS50950"/>
    </source>
</evidence>
<keyword evidence="1" id="KW-0479">Metal-binding</keyword>
<sequence>MPMSCLVFGCTSRANRDVVSFHSIPTELSFRFLTHKNDLSRKRRAAWIAALRRNDLTMSKIANYKTNGRICSRHFITGKPSPLENEDDPDWIPSLYMGYDGDVFPSEFPRYKKRRQAEVVDVDPVALDTKPLEIPIIKTENIGKEISHEMDMDGYEVPQKSQDDGEIETREDFCKMEDDLLLKEDEFYKENEKLELRTKQLLVKVNDVMKIQDNLIKDTYKTRTELNEVIKGNKYPKKTIPEETLRLLDEAKNDERLGSANTDRILRVFKGKFIAAEADKEKLQNELRQKNEEAKKLQKENQMLKEEKEKWFLSYNSGKNTIGKLESQITNISAKLQSKETENACLKKELEHLKKQLKNGNLNFNNCEVRLTRACEENEKLKGSLKQAKEEEKDLKDGYRKQLNELTSVVKHLEKQKIELLNGFKKQTQLIDVLKKQKIHVEALKLGEMTEAEYLKILDWNFDK</sequence>
<organism evidence="8 9">
    <name type="scientific">Ceutorhynchus assimilis</name>
    <name type="common">cabbage seed weevil</name>
    <dbReference type="NCBI Taxonomy" id="467358"/>
    <lineage>
        <taxon>Eukaryota</taxon>
        <taxon>Metazoa</taxon>
        <taxon>Ecdysozoa</taxon>
        <taxon>Arthropoda</taxon>
        <taxon>Hexapoda</taxon>
        <taxon>Insecta</taxon>
        <taxon>Pterygota</taxon>
        <taxon>Neoptera</taxon>
        <taxon>Endopterygota</taxon>
        <taxon>Coleoptera</taxon>
        <taxon>Polyphaga</taxon>
        <taxon>Cucujiformia</taxon>
        <taxon>Curculionidae</taxon>
        <taxon>Ceutorhynchinae</taxon>
        <taxon>Ceutorhynchus</taxon>
    </lineage>
</organism>
<dbReference type="GO" id="GO:0008270">
    <property type="term" value="F:zinc ion binding"/>
    <property type="evidence" value="ECO:0007669"/>
    <property type="project" value="UniProtKB-KW"/>
</dbReference>
<dbReference type="PANTHER" id="PTHR23313:SF0">
    <property type="entry name" value="TESTIS-EXPRESSED PROTEIN 9"/>
    <property type="match status" value="1"/>
</dbReference>
<evidence type="ECO:0000256" key="6">
    <source>
        <dbReference type="SAM" id="Coils"/>
    </source>
</evidence>
<reference evidence="8" key="1">
    <citation type="submission" date="2022-01" db="EMBL/GenBank/DDBJ databases">
        <authorList>
            <person name="King R."/>
        </authorList>
    </citation>
    <scope>NUCLEOTIDE SEQUENCE</scope>
</reference>
<dbReference type="SUPFAM" id="SSF57716">
    <property type="entry name" value="Glucocorticoid receptor-like (DNA-binding domain)"/>
    <property type="match status" value="1"/>
</dbReference>
<feature type="coiled-coil region" evidence="6">
    <location>
        <begin position="266"/>
        <end position="416"/>
    </location>
</feature>
<gene>
    <name evidence="8" type="ORF">CEUTPL_LOCUS4727</name>
</gene>
<evidence type="ECO:0000256" key="4">
    <source>
        <dbReference type="ARBA" id="ARBA00023125"/>
    </source>
</evidence>
<feature type="domain" description="THAP-type" evidence="7">
    <location>
        <begin position="1"/>
        <end position="96"/>
    </location>
</feature>
<dbReference type="AlphaFoldDB" id="A0A9N9MHZ4"/>
<dbReference type="SMART" id="SM00980">
    <property type="entry name" value="THAP"/>
    <property type="match status" value="1"/>
</dbReference>
<dbReference type="PROSITE" id="PS50950">
    <property type="entry name" value="ZF_THAP"/>
    <property type="match status" value="1"/>
</dbReference>
<name>A0A9N9MHZ4_9CUCU</name>
<protein>
    <recommendedName>
        <fullName evidence="7">THAP-type domain-containing protein</fullName>
    </recommendedName>
</protein>
<dbReference type="Proteomes" id="UP001152799">
    <property type="component" value="Chromosome 2"/>
</dbReference>
<dbReference type="Gene3D" id="1.10.287.1490">
    <property type="match status" value="1"/>
</dbReference>
<evidence type="ECO:0000313" key="8">
    <source>
        <dbReference type="EMBL" id="CAG9764082.1"/>
    </source>
</evidence>
<accession>A0A9N9MHZ4</accession>
<dbReference type="InterPro" id="IPR006612">
    <property type="entry name" value="THAP_Znf"/>
</dbReference>
<keyword evidence="3" id="KW-0862">Zinc</keyword>
<keyword evidence="6" id="KW-0175">Coiled coil</keyword>
<evidence type="ECO:0000313" key="9">
    <source>
        <dbReference type="Proteomes" id="UP001152799"/>
    </source>
</evidence>
<evidence type="ECO:0000256" key="3">
    <source>
        <dbReference type="ARBA" id="ARBA00022833"/>
    </source>
</evidence>